<feature type="domain" description="Fcf2 pre-rRNA processing C-terminal" evidence="4">
    <location>
        <begin position="318"/>
        <end position="410"/>
    </location>
</feature>
<accession>A0A2P6U4N1</accession>
<feature type="region of interest" description="Disordered" evidence="3">
    <location>
        <begin position="188"/>
        <end position="325"/>
    </location>
</feature>
<dbReference type="AlphaFoldDB" id="A0A2P6U4N1"/>
<dbReference type="GO" id="GO:0003723">
    <property type="term" value="F:RNA binding"/>
    <property type="evidence" value="ECO:0007669"/>
    <property type="project" value="TreeGrafter"/>
</dbReference>
<feature type="compositionally biased region" description="Low complexity" evidence="3">
    <location>
        <begin position="204"/>
        <end position="228"/>
    </location>
</feature>
<keyword evidence="6" id="KW-1185">Reference proteome</keyword>
<protein>
    <submittedName>
        <fullName evidence="5">rRNA-processing fcf2-like</fullName>
    </submittedName>
</protein>
<evidence type="ECO:0000256" key="2">
    <source>
        <dbReference type="ARBA" id="ARBA00023242"/>
    </source>
</evidence>
<evidence type="ECO:0000256" key="1">
    <source>
        <dbReference type="ARBA" id="ARBA00004604"/>
    </source>
</evidence>
<dbReference type="STRING" id="3076.A0A2P6U4N1"/>
<comment type="subcellular location">
    <subcellularLocation>
        <location evidence="1">Nucleus</location>
        <location evidence="1">Nucleolus</location>
    </subcellularLocation>
</comment>
<dbReference type="Proteomes" id="UP000239899">
    <property type="component" value="Unassembled WGS sequence"/>
</dbReference>
<evidence type="ECO:0000313" key="6">
    <source>
        <dbReference type="Proteomes" id="UP000239899"/>
    </source>
</evidence>
<dbReference type="PANTHER" id="PTHR21686">
    <property type="entry name" value="DEOXYNUCLEOTIDYLTRANSFERASE TERMINAL-INTERACTING PROTEIN 2"/>
    <property type="match status" value="1"/>
</dbReference>
<feature type="compositionally biased region" description="Low complexity" evidence="3">
    <location>
        <begin position="42"/>
        <end position="65"/>
    </location>
</feature>
<comment type="caution">
    <text evidence="5">The sequence shown here is derived from an EMBL/GenBank/DDBJ whole genome shotgun (WGS) entry which is preliminary data.</text>
</comment>
<evidence type="ECO:0000313" key="5">
    <source>
        <dbReference type="EMBL" id="PRW61272.1"/>
    </source>
</evidence>
<sequence>MVSTRSQSVLSADAAHGDTAATAGEVNSAAPTPRRSGRLRGSATPTAAAAAAKAPPASARAARSRQPLKAIAEEQEPAADEQQAAQQQQQEQHEGAGEHETPRARRRSGAGAAAVAAPARQEQQPEAEGEAEHAAQSEEEEVAEAAPAAAKEGSKAAAAAGQAAPLKANAAVVDLLAQQMFAALDGAFGIGAGSGSSESDSEAEPQPAARAAAGRQQLEQQPAAAAEHGSGDEGSESEGDEQGHHVPAHLRWRPELTLPGMGPQQRQRGGSTQAATTAAAAAAAPSVHVVRRGGKDSLHVPPPDERVQAKAARKAAPDTAGKGWFDLPATKITDEVKSDLRMLRLRGALDPKAHYKKLDDTKFPKYFQMGTVVEGAADYYSGRLTNKQRKRTLTEEIMADEGLAQVRKKRFNKLQEERSYWAKKKAGRKTENERRKKAHHRPKH</sequence>
<feature type="region of interest" description="Disordered" evidence="3">
    <location>
        <begin position="1"/>
        <end position="166"/>
    </location>
</feature>
<feature type="compositionally biased region" description="Basic and acidic residues" evidence="3">
    <location>
        <begin position="293"/>
        <end position="308"/>
    </location>
</feature>
<feature type="compositionally biased region" description="Low complexity" evidence="3">
    <location>
        <begin position="259"/>
        <end position="284"/>
    </location>
</feature>
<feature type="compositionally biased region" description="Basic and acidic residues" evidence="3">
    <location>
        <begin position="91"/>
        <end position="103"/>
    </location>
</feature>
<dbReference type="PANTHER" id="PTHR21686:SF12">
    <property type="entry name" value="DEOXYNUCLEOTIDYLTRANSFERASE TERMINAL-INTERACTING PROTEIN 2"/>
    <property type="match status" value="1"/>
</dbReference>
<feature type="compositionally biased region" description="Low complexity" evidence="3">
    <location>
        <begin position="80"/>
        <end position="90"/>
    </location>
</feature>
<evidence type="ECO:0000259" key="4">
    <source>
        <dbReference type="Pfam" id="PF08698"/>
    </source>
</evidence>
<organism evidence="5 6">
    <name type="scientific">Chlorella sorokiniana</name>
    <name type="common">Freshwater green alga</name>
    <dbReference type="NCBI Taxonomy" id="3076"/>
    <lineage>
        <taxon>Eukaryota</taxon>
        <taxon>Viridiplantae</taxon>
        <taxon>Chlorophyta</taxon>
        <taxon>core chlorophytes</taxon>
        <taxon>Trebouxiophyceae</taxon>
        <taxon>Chlorellales</taxon>
        <taxon>Chlorellaceae</taxon>
        <taxon>Chlorella clade</taxon>
        <taxon>Chlorella</taxon>
    </lineage>
</organism>
<dbReference type="InterPro" id="IPR014810">
    <property type="entry name" value="Fcf2_C"/>
</dbReference>
<dbReference type="GO" id="GO:0005730">
    <property type="term" value="C:nucleolus"/>
    <property type="evidence" value="ECO:0007669"/>
    <property type="project" value="UniProtKB-SubCell"/>
</dbReference>
<dbReference type="Pfam" id="PF08698">
    <property type="entry name" value="Fcf2"/>
    <property type="match status" value="1"/>
</dbReference>
<feature type="compositionally biased region" description="Basic residues" evidence="3">
    <location>
        <begin position="435"/>
        <end position="444"/>
    </location>
</feature>
<proteinExistence type="predicted"/>
<dbReference type="OrthoDB" id="427886at2759"/>
<dbReference type="EMBL" id="LHPG02000001">
    <property type="protein sequence ID" value="PRW61272.1"/>
    <property type="molecule type" value="Genomic_DNA"/>
</dbReference>
<feature type="compositionally biased region" description="Low complexity" evidence="3">
    <location>
        <begin position="12"/>
        <end position="24"/>
    </location>
</feature>
<keyword evidence="2" id="KW-0539">Nucleus</keyword>
<evidence type="ECO:0000256" key="3">
    <source>
        <dbReference type="SAM" id="MobiDB-lite"/>
    </source>
</evidence>
<feature type="compositionally biased region" description="Low complexity" evidence="3">
    <location>
        <begin position="144"/>
        <end position="166"/>
    </location>
</feature>
<name>A0A2P6U4N1_CHLSO</name>
<reference evidence="5 6" key="1">
    <citation type="journal article" date="2018" name="Plant J.">
        <title>Genome sequences of Chlorella sorokiniana UTEX 1602 and Micractinium conductrix SAG 241.80: implications to maltose excretion by a green alga.</title>
        <authorList>
            <person name="Arriola M.B."/>
            <person name="Velmurugan N."/>
            <person name="Zhang Y."/>
            <person name="Plunkett M.H."/>
            <person name="Hondzo H."/>
            <person name="Barney B.M."/>
        </authorList>
    </citation>
    <scope>NUCLEOTIDE SEQUENCE [LARGE SCALE GENOMIC DNA]</scope>
    <source>
        <strain evidence="6">UTEX 1602</strain>
    </source>
</reference>
<dbReference type="InterPro" id="IPR039883">
    <property type="entry name" value="Fcf2/DNTTIP2"/>
</dbReference>
<feature type="region of interest" description="Disordered" evidence="3">
    <location>
        <begin position="417"/>
        <end position="444"/>
    </location>
</feature>
<dbReference type="GO" id="GO:0006396">
    <property type="term" value="P:RNA processing"/>
    <property type="evidence" value="ECO:0007669"/>
    <property type="project" value="TreeGrafter"/>
</dbReference>
<feature type="compositionally biased region" description="Low complexity" evidence="3">
    <location>
        <begin position="109"/>
        <end position="126"/>
    </location>
</feature>
<gene>
    <name evidence="5" type="ORF">C2E21_0137</name>
</gene>
<feature type="compositionally biased region" description="Polar residues" evidence="3">
    <location>
        <begin position="1"/>
        <end position="10"/>
    </location>
</feature>